<dbReference type="AlphaFoldDB" id="A0A317W7E3"/>
<dbReference type="VEuPathDB" id="FungiDB:BO70DRAFT_336312"/>
<evidence type="ECO:0000256" key="6">
    <source>
        <dbReference type="SAM" id="MobiDB-lite"/>
    </source>
</evidence>
<dbReference type="InterPro" id="IPR000581">
    <property type="entry name" value="ILV_EDD_N"/>
</dbReference>
<feature type="domain" description="Dihydroxy-acid/6-phosphogluconate dehydratase N-terminal" evidence="7">
    <location>
        <begin position="111"/>
        <end position="424"/>
    </location>
</feature>
<proteinExistence type="inferred from homology"/>
<dbReference type="PROSITE" id="PS00886">
    <property type="entry name" value="ILVD_EDD_1"/>
    <property type="match status" value="1"/>
</dbReference>
<dbReference type="GO" id="GO:0051536">
    <property type="term" value="F:iron-sulfur cluster binding"/>
    <property type="evidence" value="ECO:0007669"/>
    <property type="project" value="UniProtKB-KW"/>
</dbReference>
<evidence type="ECO:0000256" key="3">
    <source>
        <dbReference type="ARBA" id="ARBA00023004"/>
    </source>
</evidence>
<dbReference type="SUPFAM" id="SSF143975">
    <property type="entry name" value="IlvD/EDD N-terminal domain-like"/>
    <property type="match status" value="1"/>
</dbReference>
<evidence type="ECO:0000256" key="2">
    <source>
        <dbReference type="ARBA" id="ARBA00022723"/>
    </source>
</evidence>
<dbReference type="InterPro" id="IPR056740">
    <property type="entry name" value="ILV_EDD_C"/>
</dbReference>
<keyword evidence="3" id="KW-0408">Iron</keyword>
<evidence type="ECO:0000256" key="5">
    <source>
        <dbReference type="ARBA" id="ARBA00023239"/>
    </source>
</evidence>
<dbReference type="SUPFAM" id="SSF52016">
    <property type="entry name" value="LeuD/IlvD-like"/>
    <property type="match status" value="1"/>
</dbReference>
<dbReference type="EMBL" id="MSFL01000012">
    <property type="protein sequence ID" value="PWY81999.1"/>
    <property type="molecule type" value="Genomic_DNA"/>
</dbReference>
<keyword evidence="5" id="KW-0456">Lyase</keyword>
<dbReference type="NCBIfam" id="NF004784">
    <property type="entry name" value="PRK06131.1"/>
    <property type="match status" value="1"/>
</dbReference>
<name>A0A317W7E3_9EURO</name>
<gene>
    <name evidence="9" type="ORF">BO70DRAFT_336312</name>
</gene>
<comment type="similarity">
    <text evidence="1">Belongs to the IlvD/Edd family.</text>
</comment>
<sequence>MPCGAANTCQGCSCATTTTTNNNEGPPPVVNIEDCLKELELLRQRNGELERTLAARTEPPPQAPIGPPPPPRRPLRSSKWFNCRDDPGMTAIYMERYFNFGITREELMAGKPIIGIAQSGSDLAPCNRHHLELAKRVREGIRSAGAIAIEFPTHPIQETSRRPTATLDRNLAYLSLVEILTGYFLDGVVLLTGCDKTTPACLMAAATVNIPAICMNVGPMLNGYSRTQLTGAGSVLWKGRERYASGEIDENEFMDYIARGTPSVGHCNTMGTASTMNALAEALGMALPGSAAIPAPYRERGQCAYETGCRIVEMVEADRKPSDLMTREAFENAIVVNAAIGGSTNAPIHLNAIAQHMGVAVTMDDWDRLGSEIPLLLNMQPSGEYLGEEYHRAGGLPAILAELLDAGKIHAHPLTCNGRTLGENIRGRHSWDRRVIRPFDDPLMAHAGFIHLSGTLFDSAIMKICAVSPAFRQRYLSDPADPDAFEGAVAVFDGPEDYHRRLEHQAQIDERTILVMRGVGPRGYPGAAEVVNMHPPSRLLKQGIDALFCIGDGRQSGTSACPSILNATPEAAVGGNLALLRDGDRLRIDLGRRRVDLLVAAEEVLRRRQALEAQGGYPIVASGTPWQEIYRQETDQLGNGMVLRRAVKYQQLAQRGDGPRHNH</sequence>
<accession>A0A317W7E3</accession>
<dbReference type="Pfam" id="PF24877">
    <property type="entry name" value="ILV_EDD_C"/>
    <property type="match status" value="1"/>
</dbReference>
<dbReference type="STRING" id="1448321.A0A317W7E3"/>
<feature type="compositionally biased region" description="Pro residues" evidence="6">
    <location>
        <begin position="58"/>
        <end position="72"/>
    </location>
</feature>
<comment type="caution">
    <text evidence="9">The sequence shown here is derived from an EMBL/GenBank/DDBJ whole genome shotgun (WGS) entry which is preliminary data.</text>
</comment>
<evidence type="ECO:0000313" key="9">
    <source>
        <dbReference type="EMBL" id="PWY81999.1"/>
    </source>
</evidence>
<dbReference type="PANTHER" id="PTHR43183">
    <property type="entry name" value="HYPOTHETICAL DIHYDROXYACID DEHYDRATASE (EUROFUNG)-RELATED"/>
    <property type="match status" value="1"/>
</dbReference>
<keyword evidence="2" id="KW-0479">Metal-binding</keyword>
<dbReference type="GO" id="GO:0016836">
    <property type="term" value="F:hydro-lyase activity"/>
    <property type="evidence" value="ECO:0007669"/>
    <property type="project" value="UniProtKB-ARBA"/>
</dbReference>
<dbReference type="InterPro" id="IPR020558">
    <property type="entry name" value="DiOHA_6PGluconate_deHydtase_CS"/>
</dbReference>
<dbReference type="InterPro" id="IPR042096">
    <property type="entry name" value="Dihydro-acid_dehy_C"/>
</dbReference>
<feature type="domain" description="Dihydroxy-acid/6-phosphogluconate dehydratase C-terminal" evidence="8">
    <location>
        <begin position="435"/>
        <end position="640"/>
    </location>
</feature>
<dbReference type="GeneID" id="37063333"/>
<dbReference type="GO" id="GO:0046872">
    <property type="term" value="F:metal ion binding"/>
    <property type="evidence" value="ECO:0007669"/>
    <property type="project" value="UniProtKB-KW"/>
</dbReference>
<evidence type="ECO:0000256" key="4">
    <source>
        <dbReference type="ARBA" id="ARBA00023014"/>
    </source>
</evidence>
<keyword evidence="4" id="KW-0411">Iron-sulfur</keyword>
<protein>
    <submittedName>
        <fullName evidence="9">Dihydroxy-acid and 6-phosphogluconate dehydratase</fullName>
    </submittedName>
</protein>
<organism evidence="9 10">
    <name type="scientific">Aspergillus heteromorphus CBS 117.55</name>
    <dbReference type="NCBI Taxonomy" id="1448321"/>
    <lineage>
        <taxon>Eukaryota</taxon>
        <taxon>Fungi</taxon>
        <taxon>Dikarya</taxon>
        <taxon>Ascomycota</taxon>
        <taxon>Pezizomycotina</taxon>
        <taxon>Eurotiomycetes</taxon>
        <taxon>Eurotiomycetidae</taxon>
        <taxon>Eurotiales</taxon>
        <taxon>Aspergillaceae</taxon>
        <taxon>Aspergillus</taxon>
        <taxon>Aspergillus subgen. Circumdati</taxon>
    </lineage>
</organism>
<evidence type="ECO:0000256" key="1">
    <source>
        <dbReference type="ARBA" id="ARBA00006486"/>
    </source>
</evidence>
<dbReference type="OrthoDB" id="3851628at2759"/>
<evidence type="ECO:0000259" key="8">
    <source>
        <dbReference type="Pfam" id="PF24877"/>
    </source>
</evidence>
<dbReference type="PANTHER" id="PTHR43183:SF1">
    <property type="entry name" value="HYPOTHETICAL DIHYDROXY-ACID DEHYDRATASE (EUROFUNG)-RELATED"/>
    <property type="match status" value="1"/>
</dbReference>
<dbReference type="RefSeq" id="XP_025399264.1">
    <property type="nucleotide sequence ID" value="XM_025541096.1"/>
</dbReference>
<keyword evidence="10" id="KW-1185">Reference proteome</keyword>
<dbReference type="Proteomes" id="UP000247233">
    <property type="component" value="Unassembled WGS sequence"/>
</dbReference>
<dbReference type="InterPro" id="IPR037237">
    <property type="entry name" value="IlvD/EDD_N"/>
</dbReference>
<evidence type="ECO:0000259" key="7">
    <source>
        <dbReference type="Pfam" id="PF00920"/>
    </source>
</evidence>
<feature type="region of interest" description="Disordered" evidence="6">
    <location>
        <begin position="52"/>
        <end position="77"/>
    </location>
</feature>
<dbReference type="NCBIfam" id="NF009560">
    <property type="entry name" value="PRK13017.1"/>
    <property type="match status" value="1"/>
</dbReference>
<dbReference type="InterPro" id="IPR052352">
    <property type="entry name" value="Sugar_Degrad_Dehydratases"/>
</dbReference>
<dbReference type="Pfam" id="PF00920">
    <property type="entry name" value="ILVD_EDD_N"/>
    <property type="match status" value="1"/>
</dbReference>
<evidence type="ECO:0000313" key="10">
    <source>
        <dbReference type="Proteomes" id="UP000247233"/>
    </source>
</evidence>
<reference evidence="9 10" key="1">
    <citation type="submission" date="2016-12" db="EMBL/GenBank/DDBJ databases">
        <title>The genomes of Aspergillus section Nigri reveals drivers in fungal speciation.</title>
        <authorList>
            <consortium name="DOE Joint Genome Institute"/>
            <person name="Vesth T.C."/>
            <person name="Nybo J."/>
            <person name="Theobald S."/>
            <person name="Brandl J."/>
            <person name="Frisvad J.C."/>
            <person name="Nielsen K.F."/>
            <person name="Lyhne E.K."/>
            <person name="Kogle M.E."/>
            <person name="Kuo A."/>
            <person name="Riley R."/>
            <person name="Clum A."/>
            <person name="Nolan M."/>
            <person name="Lipzen A."/>
            <person name="Salamov A."/>
            <person name="Henrissat B."/>
            <person name="Wiebenga A."/>
            <person name="De Vries R.P."/>
            <person name="Grigoriev I.V."/>
            <person name="Mortensen U.H."/>
            <person name="Andersen M.R."/>
            <person name="Baker S.E."/>
        </authorList>
    </citation>
    <scope>NUCLEOTIDE SEQUENCE [LARGE SCALE GENOMIC DNA]</scope>
    <source>
        <strain evidence="9 10">CBS 117.55</strain>
    </source>
</reference>
<dbReference type="Gene3D" id="3.50.30.80">
    <property type="entry name" value="IlvD/EDD C-terminal domain-like"/>
    <property type="match status" value="1"/>
</dbReference>